<evidence type="ECO:0000313" key="4">
    <source>
        <dbReference type="Proteomes" id="UP001161691"/>
    </source>
</evidence>
<evidence type="ECO:0000256" key="1">
    <source>
        <dbReference type="SAM" id="MobiDB-lite"/>
    </source>
</evidence>
<name>A0ABT6TCJ5_9BACL</name>
<comment type="caution">
    <text evidence="3">The sequence shown here is derived from an EMBL/GenBank/DDBJ whole genome shotgun (WGS) entry which is preliminary data.</text>
</comment>
<feature type="region of interest" description="Disordered" evidence="1">
    <location>
        <begin position="53"/>
        <end position="103"/>
    </location>
</feature>
<dbReference type="RefSeq" id="WP_282907555.1">
    <property type="nucleotide sequence ID" value="NZ_JAGRPV010000001.1"/>
</dbReference>
<proteinExistence type="predicted"/>
<dbReference type="Pfam" id="PF09992">
    <property type="entry name" value="NAGPA"/>
    <property type="match status" value="1"/>
</dbReference>
<evidence type="ECO:0000313" key="3">
    <source>
        <dbReference type="EMBL" id="MDI4644556.1"/>
    </source>
</evidence>
<keyword evidence="3" id="KW-0378">Hydrolase</keyword>
<organism evidence="3 4">
    <name type="scientific">Cohnella hashimotonis</name>
    <dbReference type="NCBI Taxonomy" id="2826895"/>
    <lineage>
        <taxon>Bacteria</taxon>
        <taxon>Bacillati</taxon>
        <taxon>Bacillota</taxon>
        <taxon>Bacilli</taxon>
        <taxon>Bacillales</taxon>
        <taxon>Paenibacillaceae</taxon>
        <taxon>Cohnella</taxon>
    </lineage>
</organism>
<dbReference type="GO" id="GO:0016798">
    <property type="term" value="F:hydrolase activity, acting on glycosyl bonds"/>
    <property type="evidence" value="ECO:0007669"/>
    <property type="project" value="UniProtKB-KW"/>
</dbReference>
<dbReference type="EMBL" id="JAGRPV010000001">
    <property type="protein sequence ID" value="MDI4644556.1"/>
    <property type="molecule type" value="Genomic_DNA"/>
</dbReference>
<sequence length="346" mass="36598">MVAIKRLKRKTKIIASVVLVLATLGTVTYKLADRYLIEHVEVRVASAQTSSNVSNLSAGSTAGTTPDASTNGSAAASSSTSTTGSASDSTTASTGSVQSDDWNYESDNEKISIQKVQKGSGDDLITYYVADVILKNGTSIQTAFAKDAFGTNITQNTSTIAANHGAVFAINGDYYGFRNDGVVIRNGTLYRDEPAREGLALLSDGSMKSYDEEEETSASLLADGVTNTFSFGPTLVQNGVAVDNFDNVKIDTNFGNRTIDGANPRTGIGMIAPNHYVFVVVDGRSSDSRGMTLNEFADLFAELGATEAYNLDGGGSSTMYFNGKVVNNPQGKEKERGVSDIIFLPE</sequence>
<dbReference type="PANTHER" id="PTHR40446:SF2">
    <property type="entry name" value="N-ACETYLGLUCOSAMINE-1-PHOSPHODIESTER ALPHA-N-ACETYLGLUCOSAMINIDASE"/>
    <property type="match status" value="1"/>
</dbReference>
<keyword evidence="3" id="KW-0326">Glycosidase</keyword>
<evidence type="ECO:0000259" key="2">
    <source>
        <dbReference type="Pfam" id="PF09992"/>
    </source>
</evidence>
<protein>
    <submittedName>
        <fullName evidence="3">Phosphodiester glycosidase family protein</fullName>
    </submittedName>
</protein>
<feature type="domain" description="Phosphodiester glycosidase" evidence="2">
    <location>
        <begin position="164"/>
        <end position="343"/>
    </location>
</feature>
<accession>A0ABT6TCJ5</accession>
<dbReference type="InterPro" id="IPR018711">
    <property type="entry name" value="NAGPA"/>
</dbReference>
<feature type="compositionally biased region" description="Polar residues" evidence="1">
    <location>
        <begin position="53"/>
        <end position="67"/>
    </location>
</feature>
<gene>
    <name evidence="3" type="ORF">KB449_06255</name>
</gene>
<keyword evidence="4" id="KW-1185">Reference proteome</keyword>
<dbReference type="PANTHER" id="PTHR40446">
    <property type="entry name" value="N-ACETYLGLUCOSAMINE-1-PHOSPHODIESTER ALPHA-N-ACETYLGLUCOSAMINIDASE"/>
    <property type="match status" value="1"/>
</dbReference>
<reference evidence="3" key="1">
    <citation type="submission" date="2023-04" db="EMBL/GenBank/DDBJ databases">
        <title>Comparative genomic analysis of Cohnella hashimotonis sp. nov., isolated from the International Space Station.</title>
        <authorList>
            <person name="Venkateswaran K."/>
            <person name="Simpson A."/>
        </authorList>
    </citation>
    <scope>NUCLEOTIDE SEQUENCE</scope>
    <source>
        <strain evidence="3">F6_2S_P_1</strain>
    </source>
</reference>
<feature type="compositionally biased region" description="Low complexity" evidence="1">
    <location>
        <begin position="68"/>
        <end position="96"/>
    </location>
</feature>
<dbReference type="Proteomes" id="UP001161691">
    <property type="component" value="Unassembled WGS sequence"/>
</dbReference>
<dbReference type="InterPro" id="IPR014565">
    <property type="entry name" value="EpsL_firmicutes"/>
</dbReference>
<dbReference type="PIRSF" id="PIRSF031512">
    <property type="entry name" value="EpsL"/>
    <property type="match status" value="1"/>
</dbReference>